<name>A0AC34RES6_9BILA</name>
<dbReference type="WBParaSite" id="JU765_v2.g6142.t1">
    <property type="protein sequence ID" value="JU765_v2.g6142.t1"/>
    <property type="gene ID" value="JU765_v2.g6142"/>
</dbReference>
<sequence length="452" mass="51132">MECVRSSPVKSWQGGVQWGRASIDDNTIVPHSAPSTCSLFSSSCRRAASFPMAHATALPSALKVRSQSESAGLNTLHIKVPRCVFAEIQNNMLQNGEFFTNGQELIHSDSDGDDSSTSADSGHTSEDEHPTTEFNDSSPNEDSFSDHNCSLIPLKKKKVRFADDCGCVLESVRVMTEPSDIPPKISPSIIRRYRRGSKAFLRAQHAKTNSSGVLSNDEDSSEDDVDDMYHNKKHASWKIGFTQPASEHVKFRETLEKQKVALENVMLRNDHCKMLGTIKVANIAFEKHVFIRYSFDNWKSYLDRPAVYQASPSKLYDIFGFEIEIPMNEGDINKIDFCICYNAGGVEYWDSNCGKNYSLISANQPAKPAQIVSQHHRRNSDCDDAYKMTYDSWSRFASWRDLSTDAPYCYLEKQICYFATGQVQCLYKFSCVFTVLLIYFFGFLPYRKMMNT</sequence>
<reference evidence="2" key="1">
    <citation type="submission" date="2022-11" db="UniProtKB">
        <authorList>
            <consortium name="WormBaseParasite"/>
        </authorList>
    </citation>
    <scope>IDENTIFICATION</scope>
</reference>
<evidence type="ECO:0000313" key="1">
    <source>
        <dbReference type="Proteomes" id="UP000887576"/>
    </source>
</evidence>
<protein>
    <submittedName>
        <fullName evidence="2">CBM21 domain-containing protein</fullName>
    </submittedName>
</protein>
<evidence type="ECO:0000313" key="2">
    <source>
        <dbReference type="WBParaSite" id="JU765_v2.g6142.t1"/>
    </source>
</evidence>
<organism evidence="1 2">
    <name type="scientific">Panagrolaimus sp. JU765</name>
    <dbReference type="NCBI Taxonomy" id="591449"/>
    <lineage>
        <taxon>Eukaryota</taxon>
        <taxon>Metazoa</taxon>
        <taxon>Ecdysozoa</taxon>
        <taxon>Nematoda</taxon>
        <taxon>Chromadorea</taxon>
        <taxon>Rhabditida</taxon>
        <taxon>Tylenchina</taxon>
        <taxon>Panagrolaimomorpha</taxon>
        <taxon>Panagrolaimoidea</taxon>
        <taxon>Panagrolaimidae</taxon>
        <taxon>Panagrolaimus</taxon>
    </lineage>
</organism>
<accession>A0AC34RES6</accession>
<dbReference type="Proteomes" id="UP000887576">
    <property type="component" value="Unplaced"/>
</dbReference>
<proteinExistence type="predicted"/>